<evidence type="ECO:0000313" key="11">
    <source>
        <dbReference type="Proteomes" id="UP000637906"/>
    </source>
</evidence>
<protein>
    <recommendedName>
        <fullName evidence="12">Cell division protein FtsQ</fullName>
    </recommendedName>
</protein>
<dbReference type="GO" id="GO:0090529">
    <property type="term" value="P:cell septum assembly"/>
    <property type="evidence" value="ECO:0007669"/>
    <property type="project" value="InterPro"/>
</dbReference>
<evidence type="ECO:0000256" key="3">
    <source>
        <dbReference type="ARBA" id="ARBA00022618"/>
    </source>
</evidence>
<dbReference type="PANTHER" id="PTHR35851">
    <property type="entry name" value="CELL DIVISION PROTEIN FTSQ"/>
    <property type="match status" value="1"/>
</dbReference>
<feature type="transmembrane region" description="Helical" evidence="7">
    <location>
        <begin position="20"/>
        <end position="41"/>
    </location>
</feature>
<keyword evidence="1" id="KW-1003">Cell membrane</keyword>
<keyword evidence="4 7" id="KW-0812">Transmembrane</keyword>
<evidence type="ECO:0000256" key="6">
    <source>
        <dbReference type="ARBA" id="ARBA00023306"/>
    </source>
</evidence>
<dbReference type="InterPro" id="IPR026579">
    <property type="entry name" value="FtsQ"/>
</dbReference>
<feature type="domain" description="POTRA" evidence="9">
    <location>
        <begin position="70"/>
        <end position="135"/>
    </location>
</feature>
<keyword evidence="2" id="KW-0997">Cell inner membrane</keyword>
<keyword evidence="7" id="KW-0472">Membrane</keyword>
<dbReference type="AlphaFoldDB" id="A0A8J3MML3"/>
<dbReference type="PANTHER" id="PTHR35851:SF1">
    <property type="entry name" value="CELL DIVISION PROTEIN FTSQ"/>
    <property type="match status" value="1"/>
</dbReference>
<dbReference type="InterPro" id="IPR005548">
    <property type="entry name" value="Cell_div_FtsQ/DivIB_C"/>
</dbReference>
<proteinExistence type="predicted"/>
<evidence type="ECO:0000256" key="4">
    <source>
        <dbReference type="ARBA" id="ARBA00022692"/>
    </source>
</evidence>
<evidence type="ECO:0000313" key="10">
    <source>
        <dbReference type="EMBL" id="GHM59297.1"/>
    </source>
</evidence>
<gene>
    <name evidence="10" type="ORF">sL5_02900</name>
</gene>
<accession>A0A8J3MML3</accession>
<keyword evidence="3" id="KW-0132">Cell division</keyword>
<sequence>MNKEAVRTDAYTQKSKLRVLHKYTAVIIILFSLSLFFSNYLDRIVTYVNSSTAKCNNKLSDILVNWGLSIDIISSQGNHFVSKKEVLKFIDKSKPILFISLSKIKRNIELSSRWIKNVNIQRILPNTIAISIEEHKPFAIWHHGNQFSVIDSTGYVIINDYYVGGLVPIFGNDALSELDFVQAVINSNTELSRQISSFNYMQGWNIVFNNGLEIKLPQDNPNHAWNCLKRLHDESNIMKNNWKAIDLRTQNKIFIKKQKTYYQLQSFNCDYSAFFNK</sequence>
<evidence type="ECO:0000256" key="2">
    <source>
        <dbReference type="ARBA" id="ARBA00022519"/>
    </source>
</evidence>
<name>A0A8J3MML3_9RICK</name>
<dbReference type="Pfam" id="PF03799">
    <property type="entry name" value="FtsQ_DivIB_C"/>
    <property type="match status" value="1"/>
</dbReference>
<comment type="caution">
    <text evidence="10">The sequence shown here is derived from an EMBL/GenBank/DDBJ whole genome shotgun (WGS) entry which is preliminary data.</text>
</comment>
<dbReference type="EMBL" id="BNGU01000007">
    <property type="protein sequence ID" value="GHM59297.1"/>
    <property type="molecule type" value="Genomic_DNA"/>
</dbReference>
<evidence type="ECO:0000259" key="9">
    <source>
        <dbReference type="Pfam" id="PF08478"/>
    </source>
</evidence>
<dbReference type="InterPro" id="IPR013685">
    <property type="entry name" value="POTRA_FtsQ_type"/>
</dbReference>
<organism evidence="10 11">
    <name type="scientific">Candidatus Mesenet longicola</name>
    <dbReference type="NCBI Taxonomy" id="1892558"/>
    <lineage>
        <taxon>Bacteria</taxon>
        <taxon>Pseudomonadati</taxon>
        <taxon>Pseudomonadota</taxon>
        <taxon>Alphaproteobacteria</taxon>
        <taxon>Rickettsiales</taxon>
        <taxon>Anaplasmataceae</taxon>
        <taxon>Candidatus Mesenet</taxon>
    </lineage>
</organism>
<evidence type="ECO:0008006" key="12">
    <source>
        <dbReference type="Google" id="ProtNLM"/>
    </source>
</evidence>
<evidence type="ECO:0000259" key="8">
    <source>
        <dbReference type="Pfam" id="PF03799"/>
    </source>
</evidence>
<evidence type="ECO:0000256" key="1">
    <source>
        <dbReference type="ARBA" id="ARBA00022475"/>
    </source>
</evidence>
<dbReference type="Pfam" id="PF08478">
    <property type="entry name" value="POTRA_1"/>
    <property type="match status" value="1"/>
</dbReference>
<evidence type="ECO:0000256" key="5">
    <source>
        <dbReference type="ARBA" id="ARBA00022989"/>
    </source>
</evidence>
<evidence type="ECO:0000256" key="7">
    <source>
        <dbReference type="SAM" id="Phobius"/>
    </source>
</evidence>
<keyword evidence="5 7" id="KW-1133">Transmembrane helix</keyword>
<reference evidence="10 11" key="1">
    <citation type="journal article" date="2021" name="Microb. Ecol.">
        <title>Candidatus Mesenet longicola: Novel Endosymbionts of Brontispa longissima that Induce Cytoplasmic Incompatibility.</title>
        <authorList>
            <person name="Takano S."/>
            <person name="Gotoh Y."/>
            <person name="Hayashi T."/>
        </authorList>
    </citation>
    <scope>NUCLEOTIDE SEQUENCE [LARGE SCALE GENOMIC DNA]</scope>
    <source>
        <strain evidence="10">L5</strain>
    </source>
</reference>
<dbReference type="Gene3D" id="3.10.20.310">
    <property type="entry name" value="membrane protein fhac"/>
    <property type="match status" value="1"/>
</dbReference>
<feature type="domain" description="Cell division protein FtsQ/DivIB C-terminal" evidence="8">
    <location>
        <begin position="139"/>
        <end position="248"/>
    </location>
</feature>
<dbReference type="Proteomes" id="UP000637906">
    <property type="component" value="Unassembled WGS sequence"/>
</dbReference>
<keyword evidence="11" id="KW-1185">Reference proteome</keyword>
<keyword evidence="6" id="KW-0131">Cell cycle</keyword>